<dbReference type="InterPro" id="IPR013825">
    <property type="entry name" value="Topo_IA_cen_sub2"/>
</dbReference>
<dbReference type="PROSITE" id="PS50880">
    <property type="entry name" value="TOPRIM"/>
    <property type="match status" value="1"/>
</dbReference>
<feature type="domain" description="Topo IA-type catalytic" evidence="16">
    <location>
        <begin position="756"/>
        <end position="1196"/>
    </location>
</feature>
<dbReference type="Pfam" id="PF01131">
    <property type="entry name" value="Topoisom_bac"/>
    <property type="match status" value="1"/>
</dbReference>
<comment type="similarity">
    <text evidence="3">Belongs to the oligopeptide OPT transporter family.</text>
</comment>
<dbReference type="PANTHER" id="PTHR11390">
    <property type="entry name" value="PROKARYOTIC DNA TOPOISOMERASE"/>
    <property type="match status" value="1"/>
</dbReference>
<comment type="catalytic activity">
    <reaction evidence="1">
        <text>ATP-independent breakage of single-stranded DNA, followed by passage and rejoining.</text>
        <dbReference type="EC" id="5.6.2.1"/>
    </reaction>
</comment>
<feature type="transmembrane region" description="Helical" evidence="14">
    <location>
        <begin position="12"/>
        <end position="33"/>
    </location>
</feature>
<dbReference type="Pfam" id="PF03169">
    <property type="entry name" value="OPT"/>
    <property type="match status" value="1"/>
</dbReference>
<dbReference type="GO" id="GO:0006265">
    <property type="term" value="P:DNA topological change"/>
    <property type="evidence" value="ECO:0007669"/>
    <property type="project" value="InterPro"/>
</dbReference>
<dbReference type="GO" id="GO:0003917">
    <property type="term" value="F:DNA topoisomerase type I (single strand cut, ATP-independent) activity"/>
    <property type="evidence" value="ECO:0007669"/>
    <property type="project" value="UniProtKB-EC"/>
</dbReference>
<proteinExistence type="inferred from homology"/>
<dbReference type="GO" id="GO:0016020">
    <property type="term" value="C:membrane"/>
    <property type="evidence" value="ECO:0007669"/>
    <property type="project" value="UniProtKB-SubCell"/>
</dbReference>
<dbReference type="SMART" id="SM00493">
    <property type="entry name" value="TOPRIM"/>
    <property type="match status" value="1"/>
</dbReference>
<keyword evidence="6" id="KW-0813">Transport</keyword>
<keyword evidence="18" id="KW-1185">Reference proteome</keyword>
<keyword evidence="9" id="KW-0799">Topoisomerase</keyword>
<dbReference type="Gene3D" id="3.40.50.140">
    <property type="match status" value="1"/>
</dbReference>
<dbReference type="PROSITE" id="PS52039">
    <property type="entry name" value="TOPO_IA_2"/>
    <property type="match status" value="1"/>
</dbReference>
<evidence type="ECO:0000256" key="5">
    <source>
        <dbReference type="ARBA" id="ARBA00012891"/>
    </source>
</evidence>
<evidence type="ECO:0000313" key="17">
    <source>
        <dbReference type="EMBL" id="EST05442.1"/>
    </source>
</evidence>
<accession>V5GHF3</accession>
<dbReference type="InterPro" id="IPR023406">
    <property type="entry name" value="Topo_IA_AS"/>
</dbReference>
<evidence type="ECO:0000256" key="3">
    <source>
        <dbReference type="ARBA" id="ARBA00008807"/>
    </source>
</evidence>
<dbReference type="PANTHER" id="PTHR11390:SF21">
    <property type="entry name" value="DNA TOPOISOMERASE 3-ALPHA"/>
    <property type="match status" value="1"/>
</dbReference>
<reference evidence="18" key="1">
    <citation type="journal article" date="2013" name="Genome Announc.">
        <title>Draft genome sequence of Pseudozyma brasiliensis sp. nov. strain GHG001, a high producer of endo-1,4-xylanase isolated from an insect pest of sugarcane.</title>
        <authorList>
            <person name="Oliveira J.V.D.C."/>
            <person name="dos Santos R.A.C."/>
            <person name="Borges T.A."/>
            <person name="Riano-Pachon D.M."/>
            <person name="Goldman G.H."/>
        </authorList>
    </citation>
    <scope>NUCLEOTIDE SEQUENCE [LARGE SCALE GENOMIC DNA]</scope>
    <source>
        <strain evidence="18">GHG001</strain>
    </source>
</reference>
<dbReference type="InterPro" id="IPR034144">
    <property type="entry name" value="TOPRIM_TopoIII"/>
</dbReference>
<keyword evidence="10" id="KW-0238">DNA-binding</keyword>
<evidence type="ECO:0000256" key="6">
    <source>
        <dbReference type="ARBA" id="ARBA00022448"/>
    </source>
</evidence>
<evidence type="ECO:0000256" key="12">
    <source>
        <dbReference type="ARBA" id="ARBA00023235"/>
    </source>
</evidence>
<feature type="transmembrane region" description="Helical" evidence="14">
    <location>
        <begin position="270"/>
        <end position="291"/>
    </location>
</feature>
<dbReference type="GO" id="GO:0003677">
    <property type="term" value="F:DNA binding"/>
    <property type="evidence" value="ECO:0007669"/>
    <property type="project" value="UniProtKB-KW"/>
</dbReference>
<dbReference type="EC" id="5.6.2.1" evidence="5"/>
<sequence length="1319" mass="143556">MSSPFTPQENVLVQTTAAAVGVMPLSAGLVGVIPALKKLTWEKDGSDPIDLDFVHLVGWCFALAYFGVFFASPLREPMIVKEKLTFPSGTATAQLIGVLHNKPLIGQKTSTADVGDASIRRRRGYSDDAEVGAANERTALLSEQDRSDADLDSQQEGHQDSIDSSKGWKALAWSFSGSAGFTILSYYIPVLYAMPLFDFIPPHNLASMWGFWFTPSLNYIGQGIIMGLPTTVSMTAGAIVGWAVLSPLAYFRGWAPGHPLDSDEGSKGWILWISLAIMCSESIVGLVALVASNGIRDLKSLAAKKKQGRQQGSDDQGHGDADADAQEEADEDHEPPARQTPKAWVIAGLLGSTLIAVVLIYISFGAEGISLWATLLGIVLASLFAILGVRALGETDLNPVSGIGKISQLIFALVQPGNVVANLIAGGISEAGAMQAGDLMQDYKTGHLVGASPRSQFKGQLIGSTLGILVSSFAYKLYTNAYEIPGPQFPAPTAAVWLNLARLVNHGHLPDKVNVFMIVFGAIFAVTGVIKTLARSKALHEEGQVGTSAAAKVAKLVPSGIAFAVGMLNTPNFSLTRLVGGLVAHWYHSRMRILCVAEKPSIAKSIANILARGHPSNRPGKDKFCRNYDFQYKMPGVQGMVDMTMTSVRGHLTSSDFGPAHKAWFSCSPADLFQAPIVTDISDDAKSIGVNLRMEARNADAVMIWTDCDREGEHIGSEIINEIRKVRRNIRVMRARFSAIIDSQIHAACQNTVELDWRAADAVESRIQLDLRIGAAFTRMQTLALQNRIPALNEGRQVISYGPCQFPTLGFVVDRYKKVVHFVPEPFWLLQVQKTRSMSGGDPSPDDPPDEIRKVVFNWDRVHLFDKRAVQVFRDLCRANPDATVETVTNKQTKKWKPYPLTTVELQKSGSRLLRLAPKRILDVAESLYQKGFLSYPRTETDQYDKDFDFTSLIAKQTADGAWGNIAQRLLDGAFERPRQGKQNDKAHPPIHPTSHANSLTGDDKRVYDYVTRRFLGSCWSDAIGSQTTVAIDIAGEKFHASGLTILQRNYLEVFTYDKWEGNLLPPFVQGETFRPTRLEMKEGSTSPPKLLTEADLVNLMDKNGIGTDATIAEHIAKVVERRYVMQVKEGKVTYLVPSTLGIGLVEGYNQLNLEKSLTKPLLRRETEFRMSLICAGQRTKADTVSESIEEYRQVFALTNRQFDGIAATVLQYLTDPNAGHEARAVELLDREEGDEDGLPDDDSDADSDGGFGGPGDGGNGGAPARGRGRGRATVAARGTRGARGGRGGAAAAAAAARPTRQPDPRNDTDEEKNTFLCA</sequence>
<dbReference type="InterPro" id="IPR013497">
    <property type="entry name" value="Topo_IA_cen"/>
</dbReference>
<dbReference type="CDD" id="cd00186">
    <property type="entry name" value="TOP1Ac"/>
    <property type="match status" value="1"/>
</dbReference>
<evidence type="ECO:0000256" key="14">
    <source>
        <dbReference type="SAM" id="Phobius"/>
    </source>
</evidence>
<dbReference type="InterPro" id="IPR023405">
    <property type="entry name" value="Topo_IA_core_domain"/>
</dbReference>
<dbReference type="NCBIfam" id="TIGR00728">
    <property type="entry name" value="OPT_sfam"/>
    <property type="match status" value="1"/>
</dbReference>
<feature type="region of interest" description="Disordered" evidence="13">
    <location>
        <begin position="143"/>
        <end position="162"/>
    </location>
</feature>
<dbReference type="Gene3D" id="1.10.290.10">
    <property type="entry name" value="Topoisomerase I, domain 4"/>
    <property type="match status" value="1"/>
</dbReference>
<feature type="transmembrane region" description="Helical" evidence="14">
    <location>
        <begin position="232"/>
        <end position="250"/>
    </location>
</feature>
<feature type="compositionally biased region" description="Low complexity" evidence="13">
    <location>
        <begin position="1290"/>
        <end position="1300"/>
    </location>
</feature>
<protein>
    <recommendedName>
        <fullName evidence="5">DNA topoisomerase</fullName>
        <ecNumber evidence="5">5.6.2.1</ecNumber>
    </recommendedName>
</protein>
<evidence type="ECO:0000256" key="11">
    <source>
        <dbReference type="ARBA" id="ARBA00023136"/>
    </source>
</evidence>
<evidence type="ECO:0000256" key="4">
    <source>
        <dbReference type="ARBA" id="ARBA00009446"/>
    </source>
</evidence>
<feature type="transmembrane region" description="Helical" evidence="14">
    <location>
        <begin position="369"/>
        <end position="389"/>
    </location>
</feature>
<feature type="transmembrane region" description="Helical" evidence="14">
    <location>
        <begin position="513"/>
        <end position="534"/>
    </location>
</feature>
<dbReference type="InterPro" id="IPR003601">
    <property type="entry name" value="Topo_IA_2"/>
</dbReference>
<evidence type="ECO:0000256" key="2">
    <source>
        <dbReference type="ARBA" id="ARBA00004141"/>
    </source>
</evidence>
<dbReference type="Gene3D" id="2.70.20.10">
    <property type="entry name" value="Topoisomerase I, domain 3"/>
    <property type="match status" value="1"/>
</dbReference>
<evidence type="ECO:0000256" key="8">
    <source>
        <dbReference type="ARBA" id="ARBA00022989"/>
    </source>
</evidence>
<feature type="transmembrane region" description="Helical" evidence="14">
    <location>
        <begin position="200"/>
        <end position="220"/>
    </location>
</feature>
<feature type="non-terminal residue" evidence="17">
    <location>
        <position position="1319"/>
    </location>
</feature>
<dbReference type="GO" id="GO:0006310">
    <property type="term" value="P:DNA recombination"/>
    <property type="evidence" value="ECO:0007669"/>
    <property type="project" value="TreeGrafter"/>
</dbReference>
<evidence type="ECO:0000256" key="13">
    <source>
        <dbReference type="SAM" id="MobiDB-lite"/>
    </source>
</evidence>
<dbReference type="InterPro" id="IPR013824">
    <property type="entry name" value="Topo_IA_cen_sub1"/>
</dbReference>
<dbReference type="InterPro" id="IPR013826">
    <property type="entry name" value="Topo_IA_cen_sub3"/>
</dbReference>
<feature type="compositionally biased region" description="Acidic residues" evidence="13">
    <location>
        <begin position="1232"/>
        <end position="1248"/>
    </location>
</feature>
<dbReference type="GO" id="GO:0005634">
    <property type="term" value="C:nucleus"/>
    <property type="evidence" value="ECO:0007669"/>
    <property type="project" value="TreeGrafter"/>
</dbReference>
<dbReference type="SUPFAM" id="SSF56712">
    <property type="entry name" value="Prokaryotic type I DNA topoisomerase"/>
    <property type="match status" value="1"/>
</dbReference>
<name>V5GHF3_KALBG</name>
<keyword evidence="11 14" id="KW-0472">Membrane</keyword>
<feature type="region of interest" description="Disordered" evidence="13">
    <location>
        <begin position="1232"/>
        <end position="1319"/>
    </location>
</feature>
<feature type="transmembrane region" description="Helical" evidence="14">
    <location>
        <begin position="170"/>
        <end position="188"/>
    </location>
</feature>
<comment type="similarity">
    <text evidence="4">Belongs to the type IA topoisomerase family.</text>
</comment>
<feature type="compositionally biased region" description="Basic and acidic residues" evidence="13">
    <location>
        <begin position="979"/>
        <end position="988"/>
    </location>
</feature>
<dbReference type="GO" id="GO:0035673">
    <property type="term" value="F:oligopeptide transmembrane transporter activity"/>
    <property type="evidence" value="ECO:0007669"/>
    <property type="project" value="InterPro"/>
</dbReference>
<feature type="transmembrane region" description="Helical" evidence="14">
    <location>
        <begin position="53"/>
        <end position="74"/>
    </location>
</feature>
<evidence type="ECO:0000259" key="16">
    <source>
        <dbReference type="PROSITE" id="PS52039"/>
    </source>
</evidence>
<dbReference type="FunFam" id="3.40.50.140:FF:000005">
    <property type="entry name" value="DNA topoisomerase"/>
    <property type="match status" value="1"/>
</dbReference>
<evidence type="ECO:0000256" key="9">
    <source>
        <dbReference type="ARBA" id="ARBA00023029"/>
    </source>
</evidence>
<dbReference type="HOGENOM" id="CLU_002557_0_0_1"/>
<dbReference type="SMART" id="SM00436">
    <property type="entry name" value="TOP1Bc"/>
    <property type="match status" value="1"/>
</dbReference>
<dbReference type="InterPro" id="IPR000380">
    <property type="entry name" value="Topo_IA"/>
</dbReference>
<dbReference type="GO" id="GO:0006281">
    <property type="term" value="P:DNA repair"/>
    <property type="evidence" value="ECO:0007669"/>
    <property type="project" value="TreeGrafter"/>
</dbReference>
<dbReference type="EMBL" id="KI545891">
    <property type="protein sequence ID" value="EST05442.1"/>
    <property type="molecule type" value="Genomic_DNA"/>
</dbReference>
<dbReference type="PRINTS" id="PR00417">
    <property type="entry name" value="PRTPISMRASEI"/>
</dbReference>
<dbReference type="eggNOG" id="KOG1956">
    <property type="taxonomic scope" value="Eukaryota"/>
</dbReference>
<evidence type="ECO:0000256" key="1">
    <source>
        <dbReference type="ARBA" id="ARBA00000213"/>
    </source>
</evidence>
<dbReference type="CDD" id="cd03362">
    <property type="entry name" value="TOPRIM_TopoIA_TopoIII"/>
    <property type="match status" value="1"/>
</dbReference>
<keyword evidence="7 14" id="KW-0812">Transmembrane</keyword>
<dbReference type="STRING" id="1365824.V5GHF3"/>
<dbReference type="GeneID" id="27421277"/>
<feature type="region of interest" description="Disordered" evidence="13">
    <location>
        <begin position="979"/>
        <end position="1000"/>
    </location>
</feature>
<dbReference type="PROSITE" id="PS00396">
    <property type="entry name" value="TOPO_IA_1"/>
    <property type="match status" value="1"/>
</dbReference>
<evidence type="ECO:0000313" key="18">
    <source>
        <dbReference type="Proteomes" id="UP000019377"/>
    </source>
</evidence>
<dbReference type="OrthoDB" id="627262at2759"/>
<dbReference type="SMART" id="SM00437">
    <property type="entry name" value="TOP1Ac"/>
    <property type="match status" value="1"/>
</dbReference>
<gene>
    <name evidence="17" type="ORF">PSEUBRA_SCAF5g02296</name>
</gene>
<dbReference type="InterPro" id="IPR006171">
    <property type="entry name" value="TOPRIM_dom"/>
</dbReference>
<dbReference type="InterPro" id="IPR004813">
    <property type="entry name" value="OPT"/>
</dbReference>
<dbReference type="Gene3D" id="1.10.460.10">
    <property type="entry name" value="Topoisomerase I, domain 2"/>
    <property type="match status" value="1"/>
</dbReference>
<keyword evidence="12" id="KW-0413">Isomerase</keyword>
<feature type="domain" description="Toprim" evidence="15">
    <location>
        <begin position="592"/>
        <end position="738"/>
    </location>
</feature>
<organism evidence="17 18">
    <name type="scientific">Kalmanozyma brasiliensis (strain GHG001)</name>
    <name type="common">Yeast</name>
    <name type="synonym">Pseudozyma brasiliensis</name>
    <dbReference type="NCBI Taxonomy" id="1365824"/>
    <lineage>
        <taxon>Eukaryota</taxon>
        <taxon>Fungi</taxon>
        <taxon>Dikarya</taxon>
        <taxon>Basidiomycota</taxon>
        <taxon>Ustilaginomycotina</taxon>
        <taxon>Ustilaginomycetes</taxon>
        <taxon>Ustilaginales</taxon>
        <taxon>Ustilaginaceae</taxon>
        <taxon>Kalmanozyma</taxon>
    </lineage>
</organism>
<dbReference type="Proteomes" id="UP000019377">
    <property type="component" value="Unassembled WGS sequence"/>
</dbReference>
<dbReference type="FunFam" id="1.10.290.10:FF:000001">
    <property type="entry name" value="DNA topoisomerase"/>
    <property type="match status" value="1"/>
</dbReference>
<keyword evidence="8 14" id="KW-1133">Transmembrane helix</keyword>
<feature type="compositionally biased region" description="Acidic residues" evidence="13">
    <location>
        <begin position="322"/>
        <end position="333"/>
    </location>
</feature>
<evidence type="ECO:0000256" key="7">
    <source>
        <dbReference type="ARBA" id="ARBA00022692"/>
    </source>
</evidence>
<comment type="subcellular location">
    <subcellularLocation>
        <location evidence="2">Membrane</location>
        <topology evidence="2">Multi-pass membrane protein</topology>
    </subcellularLocation>
</comment>
<evidence type="ECO:0000259" key="15">
    <source>
        <dbReference type="PROSITE" id="PS50880"/>
    </source>
</evidence>
<feature type="transmembrane region" description="Helical" evidence="14">
    <location>
        <begin position="343"/>
        <end position="363"/>
    </location>
</feature>
<feature type="region of interest" description="Disordered" evidence="13">
    <location>
        <begin position="306"/>
        <end position="338"/>
    </location>
</feature>
<feature type="compositionally biased region" description="Basic and acidic residues" evidence="13">
    <location>
        <begin position="1301"/>
        <end position="1319"/>
    </location>
</feature>
<evidence type="ECO:0000256" key="10">
    <source>
        <dbReference type="ARBA" id="ARBA00023125"/>
    </source>
</evidence>
<dbReference type="GO" id="GO:0031422">
    <property type="term" value="C:RecQ family helicase-topoisomerase III complex"/>
    <property type="evidence" value="ECO:0007669"/>
    <property type="project" value="TreeGrafter"/>
</dbReference>
<feature type="compositionally biased region" description="Gly residues" evidence="13">
    <location>
        <begin position="1250"/>
        <end position="1264"/>
    </location>
</feature>
<dbReference type="InterPro" id="IPR003602">
    <property type="entry name" value="Topo_IA_DNA-bd_dom"/>
</dbReference>